<comment type="caution">
    <text evidence="2">The sequence shown here is derived from an EMBL/GenBank/DDBJ whole genome shotgun (WGS) entry which is preliminary data.</text>
</comment>
<dbReference type="PANTHER" id="PTHR31170">
    <property type="entry name" value="BNAC04G53230D PROTEIN"/>
    <property type="match status" value="1"/>
</dbReference>
<gene>
    <name evidence="2" type="ORF">HU200_044025</name>
</gene>
<dbReference type="InterPro" id="IPR004158">
    <property type="entry name" value="DUF247_pln"/>
</dbReference>
<keyword evidence="1" id="KW-0812">Transmembrane</keyword>
<name>A0A835AZM2_9POAL</name>
<dbReference type="EMBL" id="JACEFO010002087">
    <property type="protein sequence ID" value="KAF8685322.1"/>
    <property type="molecule type" value="Genomic_DNA"/>
</dbReference>
<dbReference type="OrthoDB" id="677916at2759"/>
<evidence type="ECO:0000313" key="3">
    <source>
        <dbReference type="Proteomes" id="UP000636709"/>
    </source>
</evidence>
<dbReference type="Pfam" id="PF03140">
    <property type="entry name" value="DUF247"/>
    <property type="match status" value="1"/>
</dbReference>
<protein>
    <submittedName>
        <fullName evidence="2">Uncharacterized protein</fullName>
    </submittedName>
</protein>
<sequence length="180" mass="20577">MGAKLTASKTKKFGDMSMARRECHGLRLFGELSMTPMVLNEVTSCWLVNMAAYEACLGAMHPDNFAVSSYISVVALLVNRDEDVQELRGRGIISSSLSDMDAMKFFKWAVPHLRVSHRYFEVFHGLQEYMHQRWLWIATHRFFFNNFKTIATVLSLIGVIAGLFKTIVSLKQPYRSMINT</sequence>
<keyword evidence="1" id="KW-1133">Transmembrane helix</keyword>
<organism evidence="2 3">
    <name type="scientific">Digitaria exilis</name>
    <dbReference type="NCBI Taxonomy" id="1010633"/>
    <lineage>
        <taxon>Eukaryota</taxon>
        <taxon>Viridiplantae</taxon>
        <taxon>Streptophyta</taxon>
        <taxon>Embryophyta</taxon>
        <taxon>Tracheophyta</taxon>
        <taxon>Spermatophyta</taxon>
        <taxon>Magnoliopsida</taxon>
        <taxon>Liliopsida</taxon>
        <taxon>Poales</taxon>
        <taxon>Poaceae</taxon>
        <taxon>PACMAD clade</taxon>
        <taxon>Panicoideae</taxon>
        <taxon>Panicodae</taxon>
        <taxon>Paniceae</taxon>
        <taxon>Anthephorinae</taxon>
        <taxon>Digitaria</taxon>
    </lineage>
</organism>
<keyword evidence="3" id="KW-1185">Reference proteome</keyword>
<reference evidence="2" key="1">
    <citation type="submission" date="2020-07" db="EMBL/GenBank/DDBJ databases">
        <title>Genome sequence and genetic diversity analysis of an under-domesticated orphan crop, white fonio (Digitaria exilis).</title>
        <authorList>
            <person name="Bennetzen J.L."/>
            <person name="Chen S."/>
            <person name="Ma X."/>
            <person name="Wang X."/>
            <person name="Yssel A.E.J."/>
            <person name="Chaluvadi S.R."/>
            <person name="Johnson M."/>
            <person name="Gangashetty P."/>
            <person name="Hamidou F."/>
            <person name="Sanogo M.D."/>
            <person name="Zwaenepoel A."/>
            <person name="Wallace J."/>
            <person name="Van De Peer Y."/>
            <person name="Van Deynze A."/>
        </authorList>
    </citation>
    <scope>NUCLEOTIDE SEQUENCE</scope>
    <source>
        <tissue evidence="2">Leaves</tissue>
    </source>
</reference>
<dbReference type="Proteomes" id="UP000636709">
    <property type="component" value="Unassembled WGS sequence"/>
</dbReference>
<feature type="transmembrane region" description="Helical" evidence="1">
    <location>
        <begin position="149"/>
        <end position="168"/>
    </location>
</feature>
<accession>A0A835AZM2</accession>
<dbReference type="PANTHER" id="PTHR31170:SF20">
    <property type="entry name" value="DUF247 DOMAIN PROTEIN"/>
    <property type="match status" value="1"/>
</dbReference>
<proteinExistence type="predicted"/>
<dbReference type="AlphaFoldDB" id="A0A835AZM2"/>
<evidence type="ECO:0000256" key="1">
    <source>
        <dbReference type="SAM" id="Phobius"/>
    </source>
</evidence>
<evidence type="ECO:0000313" key="2">
    <source>
        <dbReference type="EMBL" id="KAF8685322.1"/>
    </source>
</evidence>
<keyword evidence="1" id="KW-0472">Membrane</keyword>